<proteinExistence type="predicted"/>
<keyword evidence="2" id="KW-1185">Reference proteome</keyword>
<name>A0A2Z7CTH8_9LAMI</name>
<accession>A0A2Z7CTH8</accession>
<dbReference type="AlphaFoldDB" id="A0A2Z7CTH8"/>
<dbReference type="Proteomes" id="UP000250235">
    <property type="component" value="Unassembled WGS sequence"/>
</dbReference>
<organism evidence="1 2">
    <name type="scientific">Dorcoceras hygrometricum</name>
    <dbReference type="NCBI Taxonomy" id="472368"/>
    <lineage>
        <taxon>Eukaryota</taxon>
        <taxon>Viridiplantae</taxon>
        <taxon>Streptophyta</taxon>
        <taxon>Embryophyta</taxon>
        <taxon>Tracheophyta</taxon>
        <taxon>Spermatophyta</taxon>
        <taxon>Magnoliopsida</taxon>
        <taxon>eudicotyledons</taxon>
        <taxon>Gunneridae</taxon>
        <taxon>Pentapetalae</taxon>
        <taxon>asterids</taxon>
        <taxon>lamiids</taxon>
        <taxon>Lamiales</taxon>
        <taxon>Gesneriaceae</taxon>
        <taxon>Didymocarpoideae</taxon>
        <taxon>Trichosporeae</taxon>
        <taxon>Loxocarpinae</taxon>
        <taxon>Dorcoceras</taxon>
    </lineage>
</organism>
<reference evidence="1 2" key="1">
    <citation type="journal article" date="2015" name="Proc. Natl. Acad. Sci. U.S.A.">
        <title>The resurrection genome of Boea hygrometrica: A blueprint for survival of dehydration.</title>
        <authorList>
            <person name="Xiao L."/>
            <person name="Yang G."/>
            <person name="Zhang L."/>
            <person name="Yang X."/>
            <person name="Zhao S."/>
            <person name="Ji Z."/>
            <person name="Zhou Q."/>
            <person name="Hu M."/>
            <person name="Wang Y."/>
            <person name="Chen M."/>
            <person name="Xu Y."/>
            <person name="Jin H."/>
            <person name="Xiao X."/>
            <person name="Hu G."/>
            <person name="Bao F."/>
            <person name="Hu Y."/>
            <person name="Wan P."/>
            <person name="Li L."/>
            <person name="Deng X."/>
            <person name="Kuang T."/>
            <person name="Xiang C."/>
            <person name="Zhu J.K."/>
            <person name="Oliver M.J."/>
            <person name="He Y."/>
        </authorList>
    </citation>
    <scope>NUCLEOTIDE SEQUENCE [LARGE SCALE GENOMIC DNA]</scope>
    <source>
        <strain evidence="2">cv. XS01</strain>
    </source>
</reference>
<gene>
    <name evidence="1" type="ORF">F511_26079</name>
</gene>
<sequence>MPDTLPAPSNLVFVAAAPRRGASSSAEIFGYINWRRLWETLKKEDKTPPKRIRAQGTEETSKVKGILQGRKNRGDSFSNLTTAQISRTGQLDLLGSALFAREHVIYSEAHLLLERAFFAREHLICFLAREHVLCSGARYLLPSTLFAREHVICSEIYYLDLLKKMSCSEKFITKPSSALAPPRVALLRECISPTSSAHLSPVPHWQSQSPVPHWQHKPDQLGTLKPSSALAISYKVQPSLAQFGM</sequence>
<protein>
    <submittedName>
        <fullName evidence="1">Chromatin assembly factor 1 subunit B</fullName>
    </submittedName>
</protein>
<evidence type="ECO:0000313" key="1">
    <source>
        <dbReference type="EMBL" id="KZV48146.1"/>
    </source>
</evidence>
<dbReference type="EMBL" id="KQ994482">
    <property type="protein sequence ID" value="KZV48146.1"/>
    <property type="molecule type" value="Genomic_DNA"/>
</dbReference>
<evidence type="ECO:0000313" key="2">
    <source>
        <dbReference type="Proteomes" id="UP000250235"/>
    </source>
</evidence>